<feature type="domain" description="BLUF" evidence="1">
    <location>
        <begin position="4"/>
        <end position="100"/>
    </location>
</feature>
<dbReference type="SUPFAM" id="SSF54975">
    <property type="entry name" value="Acylphosphatase/BLUF domain-like"/>
    <property type="match status" value="1"/>
</dbReference>
<dbReference type="EMBL" id="QTKU01000001">
    <property type="protein sequence ID" value="MBS8258899.1"/>
    <property type="molecule type" value="Genomic_DNA"/>
</dbReference>
<dbReference type="RefSeq" id="WP_213214633.1">
    <property type="nucleotide sequence ID" value="NZ_QTKU01000001.1"/>
</dbReference>
<dbReference type="GO" id="GO:0009882">
    <property type="term" value="F:blue light photoreceptor activity"/>
    <property type="evidence" value="ECO:0007669"/>
    <property type="project" value="InterPro"/>
</dbReference>
<reference evidence="2" key="1">
    <citation type="submission" date="2018-08" db="EMBL/GenBank/DDBJ databases">
        <authorList>
            <person name="Jin W."/>
            <person name="Wang H."/>
            <person name="Yang Y."/>
            <person name="Li M."/>
            <person name="Liu J."/>
        </authorList>
    </citation>
    <scope>NUCLEOTIDE SEQUENCE</scope>
    <source>
        <strain evidence="2">AESS21</strain>
    </source>
</reference>
<evidence type="ECO:0000313" key="2">
    <source>
        <dbReference type="EMBL" id="MBS8258899.1"/>
    </source>
</evidence>
<organism evidence="2 3">
    <name type="scientific">Roseibium polysiphoniae</name>
    <dbReference type="NCBI Taxonomy" id="2571221"/>
    <lineage>
        <taxon>Bacteria</taxon>
        <taxon>Pseudomonadati</taxon>
        <taxon>Pseudomonadota</taxon>
        <taxon>Alphaproteobacteria</taxon>
        <taxon>Hyphomicrobiales</taxon>
        <taxon>Stappiaceae</taxon>
        <taxon>Roseibium</taxon>
    </lineage>
</organism>
<dbReference type="AlphaFoldDB" id="A0A944C8N3"/>
<dbReference type="InterPro" id="IPR036046">
    <property type="entry name" value="Acylphosphatase-like_dom_sf"/>
</dbReference>
<name>A0A944C8N3_9HYPH</name>
<evidence type="ECO:0000259" key="1">
    <source>
        <dbReference type="PROSITE" id="PS50925"/>
    </source>
</evidence>
<accession>A0A944C8N3</accession>
<dbReference type="InterPro" id="IPR007024">
    <property type="entry name" value="BLUF_domain"/>
</dbReference>
<evidence type="ECO:0000313" key="3">
    <source>
        <dbReference type="Proteomes" id="UP000705379"/>
    </source>
</evidence>
<dbReference type="Proteomes" id="UP000705379">
    <property type="component" value="Unassembled WGS sequence"/>
</dbReference>
<dbReference type="Pfam" id="PF04940">
    <property type="entry name" value="BLUF"/>
    <property type="match status" value="1"/>
</dbReference>
<comment type="caution">
    <text evidence="2">The sequence shown here is derived from an EMBL/GenBank/DDBJ whole genome shotgun (WGS) entry which is preliminary data.</text>
</comment>
<gene>
    <name evidence="2" type="ORF">DYI23_01600</name>
</gene>
<dbReference type="SMART" id="SM01034">
    <property type="entry name" value="BLUF"/>
    <property type="match status" value="1"/>
</dbReference>
<dbReference type="GO" id="GO:0071949">
    <property type="term" value="F:FAD binding"/>
    <property type="evidence" value="ECO:0007669"/>
    <property type="project" value="InterPro"/>
</dbReference>
<dbReference type="PROSITE" id="PS50925">
    <property type="entry name" value="BLUF"/>
    <property type="match status" value="1"/>
</dbReference>
<dbReference type="Gene3D" id="3.30.70.100">
    <property type="match status" value="1"/>
</dbReference>
<protein>
    <recommendedName>
        <fullName evidence="1">BLUF domain-containing protein</fullName>
    </recommendedName>
</protein>
<reference evidence="2" key="2">
    <citation type="journal article" date="2021" name="Microorganisms">
        <title>Bacterial Dimethylsulfoniopropionate Biosynthesis in the East China Sea.</title>
        <authorList>
            <person name="Liu J."/>
            <person name="Zhang Y."/>
            <person name="Liu J."/>
            <person name="Zhong H."/>
            <person name="Williams B.T."/>
            <person name="Zheng Y."/>
            <person name="Curson A.R.J."/>
            <person name="Sun C."/>
            <person name="Sun H."/>
            <person name="Song D."/>
            <person name="Wagner Mackenzie B."/>
            <person name="Bermejo Martinez A."/>
            <person name="Todd J.D."/>
            <person name="Zhang X.H."/>
        </authorList>
    </citation>
    <scope>NUCLEOTIDE SEQUENCE</scope>
    <source>
        <strain evidence="2">AESS21</strain>
    </source>
</reference>
<proteinExistence type="predicted"/>
<sequence length="153" mass="17046">MQDLFYLCYKSEMSDTQDRAVADAQVANILDAARRHNSSARVTGCLLFTHDYFFQILEGSEKDLKTTFARISKDTRHKNIEVLSQGALEMRRFPESWMGFSEHAVSEEALFGEIGEAIADADGNLTYSEAMVVLSNIAHLMDPSSDQRATATG</sequence>